<dbReference type="SUPFAM" id="SSF47240">
    <property type="entry name" value="Ferritin-like"/>
    <property type="match status" value="1"/>
</dbReference>
<accession>A0A2S8F2K4</accession>
<dbReference type="OrthoDB" id="268257at2"/>
<dbReference type="InterPro" id="IPR012347">
    <property type="entry name" value="Ferritin-like"/>
</dbReference>
<dbReference type="InterPro" id="IPR009078">
    <property type="entry name" value="Ferritin-like_SF"/>
</dbReference>
<sequence>MTLETKTKLSPETLSIVQELIKINVDSRDTFQELADATGNASVAIMFRELASERNRNVAELESLMSINRAKADESASVAATYHRIVIGLRSALGAGTATMLDEAETAEEKIQQKYEELLKREPGSAVSDILHRQYGTIRAAHERVRAIRDAHRRAT</sequence>
<evidence type="ECO:0000313" key="2">
    <source>
        <dbReference type="EMBL" id="PQO26405.1"/>
    </source>
</evidence>
<proteinExistence type="predicted"/>
<dbReference type="EMBL" id="PUIA01000068">
    <property type="protein sequence ID" value="PQO26405.1"/>
    <property type="molecule type" value="Genomic_DNA"/>
</dbReference>
<dbReference type="AlphaFoldDB" id="A0A2S8F2K4"/>
<dbReference type="PIRSF" id="PIRSF029477">
    <property type="entry name" value="UCP029477"/>
    <property type="match status" value="1"/>
</dbReference>
<dbReference type="NCBIfam" id="TIGR02284">
    <property type="entry name" value="PA2169 family four-helix-bundle protein"/>
    <property type="match status" value="1"/>
</dbReference>
<gene>
    <name evidence="2" type="ORF">C5Y96_20455</name>
</gene>
<dbReference type="Proteomes" id="UP000240009">
    <property type="component" value="Unassembled WGS sequence"/>
</dbReference>
<comment type="caution">
    <text evidence="2">The sequence shown here is derived from an EMBL/GenBank/DDBJ whole genome shotgun (WGS) entry which is preliminary data.</text>
</comment>
<dbReference type="InterPro" id="IPR011971">
    <property type="entry name" value="CHP02284"/>
</dbReference>
<name>A0A2S8F2K4_9BACT</name>
<organism evidence="2 3">
    <name type="scientific">Blastopirellula marina</name>
    <dbReference type="NCBI Taxonomy" id="124"/>
    <lineage>
        <taxon>Bacteria</taxon>
        <taxon>Pseudomonadati</taxon>
        <taxon>Planctomycetota</taxon>
        <taxon>Planctomycetia</taxon>
        <taxon>Pirellulales</taxon>
        <taxon>Pirellulaceae</taxon>
        <taxon>Blastopirellula</taxon>
    </lineage>
</organism>
<evidence type="ECO:0000313" key="3">
    <source>
        <dbReference type="Proteomes" id="UP000240009"/>
    </source>
</evidence>
<protein>
    <submittedName>
        <fullName evidence="2">Histidine kinase</fullName>
    </submittedName>
</protein>
<reference evidence="2 3" key="1">
    <citation type="submission" date="2018-02" db="EMBL/GenBank/DDBJ databases">
        <title>Comparative genomes isolates from brazilian mangrove.</title>
        <authorList>
            <person name="Araujo J.E."/>
            <person name="Taketani R.G."/>
            <person name="Silva M.C.P."/>
            <person name="Loureco M.V."/>
            <person name="Andreote F.D."/>
        </authorList>
    </citation>
    <scope>NUCLEOTIDE SEQUENCE [LARGE SCALE GENOMIC DNA]</scope>
    <source>
        <strain evidence="2 3">HEX-2 MGV</strain>
    </source>
</reference>
<dbReference type="InterPro" id="IPR019052">
    <property type="entry name" value="DUF2383"/>
</dbReference>
<dbReference type="Gene3D" id="1.20.1260.10">
    <property type="match status" value="1"/>
</dbReference>
<dbReference type="Pfam" id="PF09537">
    <property type="entry name" value="DUF2383"/>
    <property type="match status" value="1"/>
</dbReference>
<dbReference type="RefSeq" id="WP_105357210.1">
    <property type="nucleotide sequence ID" value="NZ_PUIA01000068.1"/>
</dbReference>
<keyword evidence="2" id="KW-0418">Kinase</keyword>
<keyword evidence="2" id="KW-0808">Transferase</keyword>
<feature type="domain" description="DUF2383" evidence="1">
    <location>
        <begin position="13"/>
        <end position="120"/>
    </location>
</feature>
<dbReference type="InterPro" id="IPR016920">
    <property type="entry name" value="UCP029477"/>
</dbReference>
<evidence type="ECO:0000259" key="1">
    <source>
        <dbReference type="Pfam" id="PF09537"/>
    </source>
</evidence>
<dbReference type="GO" id="GO:0016301">
    <property type="term" value="F:kinase activity"/>
    <property type="evidence" value="ECO:0007669"/>
    <property type="project" value="UniProtKB-KW"/>
</dbReference>